<organism evidence="2">
    <name type="scientific">Ammonifex degensii</name>
    <dbReference type="NCBI Taxonomy" id="42838"/>
    <lineage>
        <taxon>Bacteria</taxon>
        <taxon>Bacillati</taxon>
        <taxon>Bacillota</taxon>
        <taxon>Clostridia</taxon>
        <taxon>Thermoanaerobacterales</taxon>
        <taxon>Thermoanaerobacteraceae</taxon>
        <taxon>Ammonifex</taxon>
    </lineage>
</organism>
<sequence>MEIWQSFGKLLVVTGLIFVVLGLLIFFAGKVPGLGRLPGDIYFHRGNFTFYFPLATCIILSILLTIILNLFLRR</sequence>
<keyword evidence="1" id="KW-0812">Transmembrane</keyword>
<dbReference type="PANTHER" id="PTHR36443">
    <property type="entry name" value="BSR5223 PROTEIN"/>
    <property type="match status" value="1"/>
</dbReference>
<proteinExistence type="predicted"/>
<accession>A0A7C2IPV4</accession>
<dbReference type="AlphaFoldDB" id="A0A7C2IPV4"/>
<dbReference type="EMBL" id="DSMU01000322">
    <property type="protein sequence ID" value="HEL66038.1"/>
    <property type="molecule type" value="Genomic_DNA"/>
</dbReference>
<comment type="caution">
    <text evidence="2">The sequence shown here is derived from an EMBL/GenBank/DDBJ whole genome shotgun (WGS) entry which is preliminary data.</text>
</comment>
<gene>
    <name evidence="2" type="ORF">ENQ34_05100</name>
</gene>
<evidence type="ECO:0000256" key="1">
    <source>
        <dbReference type="SAM" id="Phobius"/>
    </source>
</evidence>
<reference evidence="2" key="1">
    <citation type="journal article" date="2020" name="mSystems">
        <title>Genome- and Community-Level Interaction Insights into Carbon Utilization and Element Cycling Functions of Hydrothermarchaeota in Hydrothermal Sediment.</title>
        <authorList>
            <person name="Zhou Z."/>
            <person name="Liu Y."/>
            <person name="Xu W."/>
            <person name="Pan J."/>
            <person name="Luo Z.H."/>
            <person name="Li M."/>
        </authorList>
    </citation>
    <scope>NUCLEOTIDE SEQUENCE [LARGE SCALE GENOMIC DNA]</scope>
    <source>
        <strain evidence="2">SpSt-300</strain>
    </source>
</reference>
<keyword evidence="1" id="KW-1133">Transmembrane helix</keyword>
<feature type="transmembrane region" description="Helical" evidence="1">
    <location>
        <begin position="48"/>
        <end position="72"/>
    </location>
</feature>
<feature type="transmembrane region" description="Helical" evidence="1">
    <location>
        <begin position="7"/>
        <end position="28"/>
    </location>
</feature>
<dbReference type="Pfam" id="PF11146">
    <property type="entry name" value="DUF2905"/>
    <property type="match status" value="1"/>
</dbReference>
<dbReference type="PANTHER" id="PTHR36443:SF1">
    <property type="entry name" value="BSR5223 PROTEIN"/>
    <property type="match status" value="1"/>
</dbReference>
<protein>
    <submittedName>
        <fullName evidence="2">DUF2905 domain-containing protein</fullName>
    </submittedName>
</protein>
<name>A0A7C2IPV4_9THEO</name>
<evidence type="ECO:0000313" key="2">
    <source>
        <dbReference type="EMBL" id="HEL66038.1"/>
    </source>
</evidence>
<dbReference type="InterPro" id="IPR021320">
    <property type="entry name" value="DUF2905"/>
</dbReference>
<keyword evidence="1" id="KW-0472">Membrane</keyword>